<evidence type="ECO:0000313" key="1">
    <source>
        <dbReference type="EMBL" id="EPX63450.1"/>
    </source>
</evidence>
<dbReference type="Pfam" id="PF07237">
    <property type="entry name" value="DUF1428"/>
    <property type="match status" value="1"/>
</dbReference>
<dbReference type="eggNOG" id="COG5507">
    <property type="taxonomic scope" value="Bacteria"/>
</dbReference>
<name>S9PGF4_CYSF2</name>
<protein>
    <recommendedName>
        <fullName evidence="3">RNA signal recognition particle 4.5S RNA</fullName>
    </recommendedName>
</protein>
<sequence length="136" mass="15108">MTYIDGYLAPVPAHKREAYIALGKKTGAVLMEYGALRIVESWIDDESGDDSQFHAEDARGDLENRTDGMVTTFAQAMRTQGDEGVVFSWVEWPDKETRDRGLAAAMADPRMQVNDEEGAFDGKRLIASGFTPILEF</sequence>
<dbReference type="EMBL" id="ANAH02000005">
    <property type="protein sequence ID" value="EPX63450.1"/>
    <property type="molecule type" value="Genomic_DNA"/>
</dbReference>
<proteinExistence type="predicted"/>
<dbReference type="AlphaFoldDB" id="S9PGF4"/>
<comment type="caution">
    <text evidence="1">The sequence shown here is derived from an EMBL/GenBank/DDBJ whole genome shotgun (WGS) entry which is preliminary data.</text>
</comment>
<dbReference type="RefSeq" id="WP_002623500.1">
    <property type="nucleotide sequence ID" value="NZ_ANAH02000005.1"/>
</dbReference>
<evidence type="ECO:0000313" key="2">
    <source>
        <dbReference type="Proteomes" id="UP000011682"/>
    </source>
</evidence>
<dbReference type="InterPro" id="IPR011008">
    <property type="entry name" value="Dimeric_a/b-barrel"/>
</dbReference>
<keyword evidence="2" id="KW-1185">Reference proteome</keyword>
<dbReference type="SUPFAM" id="SSF54909">
    <property type="entry name" value="Dimeric alpha+beta barrel"/>
    <property type="match status" value="1"/>
</dbReference>
<dbReference type="PIRSF" id="PIRSF007028">
    <property type="entry name" value="UCP007028"/>
    <property type="match status" value="1"/>
</dbReference>
<organism evidence="1 2">
    <name type="scientific">Cystobacter fuscus (strain ATCC 25194 / DSM 2262 / NBRC 100088 / M29)</name>
    <dbReference type="NCBI Taxonomy" id="1242864"/>
    <lineage>
        <taxon>Bacteria</taxon>
        <taxon>Pseudomonadati</taxon>
        <taxon>Myxococcota</taxon>
        <taxon>Myxococcia</taxon>
        <taxon>Myxococcales</taxon>
        <taxon>Cystobacterineae</taxon>
        <taxon>Archangiaceae</taxon>
        <taxon>Cystobacter</taxon>
    </lineage>
</organism>
<dbReference type="InterPro" id="IPR009874">
    <property type="entry name" value="DUF1428"/>
</dbReference>
<dbReference type="OrthoDB" id="9792392at2"/>
<dbReference type="Gene3D" id="3.30.70.100">
    <property type="match status" value="1"/>
</dbReference>
<dbReference type="Proteomes" id="UP000011682">
    <property type="component" value="Unassembled WGS sequence"/>
</dbReference>
<gene>
    <name evidence="1" type="ORF">D187_005856</name>
</gene>
<accession>S9PGF4</accession>
<reference evidence="1" key="1">
    <citation type="submission" date="2013-05" db="EMBL/GenBank/DDBJ databases">
        <title>Genome assembly of Cystobacter fuscus DSM 2262.</title>
        <authorList>
            <person name="Sharma G."/>
            <person name="Khatri I."/>
            <person name="Kaur C."/>
            <person name="Mayilraj S."/>
            <person name="Subramanian S."/>
        </authorList>
    </citation>
    <scope>NUCLEOTIDE SEQUENCE [LARGE SCALE GENOMIC DNA]</scope>
    <source>
        <strain evidence="1">DSM 2262</strain>
    </source>
</reference>
<evidence type="ECO:0008006" key="3">
    <source>
        <dbReference type="Google" id="ProtNLM"/>
    </source>
</evidence>